<dbReference type="OrthoDB" id="7292394at2"/>
<gene>
    <name evidence="3" type="ORF">DOQ08_02172</name>
</gene>
<dbReference type="PANTHER" id="PTHR35882:SF2">
    <property type="entry name" value="PELA"/>
    <property type="match status" value="1"/>
</dbReference>
<feature type="chain" id="PRO_5018240846" description="Glycoside-hydrolase family GH114 TIM-barrel domain-containing protein" evidence="1">
    <location>
        <begin position="20"/>
        <end position="924"/>
    </location>
</feature>
<dbReference type="SUPFAM" id="SSF51445">
    <property type="entry name" value="(Trans)glycosidases"/>
    <property type="match status" value="1"/>
</dbReference>
<dbReference type="PIRSF" id="PIRSF029570">
    <property type="entry name" value="UCP029570"/>
    <property type="match status" value="1"/>
</dbReference>
<dbReference type="InterPro" id="IPR004352">
    <property type="entry name" value="GH114_TIM-barrel"/>
</dbReference>
<dbReference type="AlphaFoldDB" id="A0A3M2RBR4"/>
<dbReference type="Gene3D" id="3.20.20.370">
    <property type="entry name" value="Glycoside hydrolase/deacetylase"/>
    <property type="match status" value="1"/>
</dbReference>
<dbReference type="GO" id="GO:0005975">
    <property type="term" value="P:carbohydrate metabolic process"/>
    <property type="evidence" value="ECO:0007669"/>
    <property type="project" value="InterPro"/>
</dbReference>
<feature type="domain" description="Glycoside-hydrolase family GH114 TIM-barrel" evidence="2">
    <location>
        <begin position="46"/>
        <end position="272"/>
    </location>
</feature>
<dbReference type="Proteomes" id="UP000265903">
    <property type="component" value="Unassembled WGS sequence"/>
</dbReference>
<reference evidence="3 4" key="1">
    <citation type="submission" date="2018-08" db="EMBL/GenBank/DDBJ databases">
        <title>Whole Genome Sequence of the Moderate Halophilic Marine Bacterium Marinobacter litoralis Sw-45.</title>
        <authorList>
            <person name="Musa H."/>
        </authorList>
    </citation>
    <scope>NUCLEOTIDE SEQUENCE [LARGE SCALE GENOMIC DNA]</scope>
    <source>
        <strain evidence="3 4">Sw-45</strain>
    </source>
</reference>
<dbReference type="InterPro" id="IPR016925">
    <property type="entry name" value="UCP029570"/>
</dbReference>
<dbReference type="InterPro" id="IPR017853">
    <property type="entry name" value="GH"/>
</dbReference>
<proteinExistence type="predicted"/>
<evidence type="ECO:0000256" key="1">
    <source>
        <dbReference type="SAM" id="SignalP"/>
    </source>
</evidence>
<protein>
    <recommendedName>
        <fullName evidence="2">Glycoside-hydrolase family GH114 TIM-barrel domain-containing protein</fullName>
    </recommendedName>
</protein>
<dbReference type="EMBL" id="QMDL01000003">
    <property type="protein sequence ID" value="RMJ02708.1"/>
    <property type="molecule type" value="Genomic_DNA"/>
</dbReference>
<evidence type="ECO:0000313" key="4">
    <source>
        <dbReference type="Proteomes" id="UP000265903"/>
    </source>
</evidence>
<organism evidence="3 4">
    <name type="scientific">Marinobacter litoralis</name>
    <dbReference type="NCBI Taxonomy" id="187981"/>
    <lineage>
        <taxon>Bacteria</taxon>
        <taxon>Pseudomonadati</taxon>
        <taxon>Pseudomonadota</taxon>
        <taxon>Gammaproteobacteria</taxon>
        <taxon>Pseudomonadales</taxon>
        <taxon>Marinobacteraceae</taxon>
        <taxon>Marinobacter</taxon>
    </lineage>
</organism>
<dbReference type="CDD" id="cd10922">
    <property type="entry name" value="CE4_PelA_like_C"/>
    <property type="match status" value="1"/>
</dbReference>
<dbReference type="Gene3D" id="3.20.20.70">
    <property type="entry name" value="Aldolase class I"/>
    <property type="match status" value="1"/>
</dbReference>
<evidence type="ECO:0000313" key="3">
    <source>
        <dbReference type="EMBL" id="RMJ02708.1"/>
    </source>
</evidence>
<sequence length="924" mass="103979">MYRFFLFLTSMLLSIHTLAASQPNPDSPRNIGFYYGKEAPIGNLYAYDWLVLQPSQTTNARLDLLYKGNTHPIAYLSAGEMAFTDQAVQGMQSDWVLGENTAWKSYVLDIRKESVRDFMVEQLVAPAMARGFKGVFLDTLDSHLLTAEGRENPEAFAEAQGLLIATIRERFPDSLIIINRGFHLPESVHKKVDALAFESWRNGFEAGGRRYYEVSDQDREWLAGQLSHWREKHPELPVIAIDYTRSEDDAFELSKQLRQDGFIPYVSDHNLNRLGPTNPVVKKRHVLVYHDLPEAETDRSAAHRRLGIVLERLGLVPVYRSLEQPFPTEPVTDRYVGIVTWWETDARKSRFCRWAGKAQSTGFPVVLFGLRPTATQCNKLMQSRRTAAPQGELKVSKDHPSMGNFESTRIPSAAFDPLPQPGAANSWLTVTDASGARFMPVYTHAQGAVATTGFIFEKGPDDQAYWLFDPFAFLKEALKLSDFPAIDSTTESGRRILTAHIDGDGLVSRAELPGRPLGSEAIQQKILQVYDIPHTLSVIEAETSPKGLYPDVSAEAEASARSMFRMDQVEVASHSYSHPFFWAMLEGDTRAAPKLDETLYGYSMEVPRYTPLINREINDSIAYINRRLAPKNKPASVFLWTGDARPGPEALRAVRELGLVNVNGGDTHPLPFDSELAGVWPDARPIGDELQVYAPVMNENVYTNLWTGPFFGYRNVIESFKILESHHRLKPIGIYYHFYSGTKPEAIQALKEIYDYALSQPVTPLYLSDYAKRVQGQYYSALLQPAPNSYRWRGARAPSTVRISQNQFPDMARSQGVAGYHDVGDVRFVHLAGNDPLLVLAPEPSPGPMLDSANAELVDWQRSRKNGRWHLQFELKGYQPLDFALSGTSECRVRGTKLSQNTSNDLLHFRSGTQQAGRFDMECR</sequence>
<dbReference type="SUPFAM" id="SSF88713">
    <property type="entry name" value="Glycoside hydrolase/deacetylase"/>
    <property type="match status" value="1"/>
</dbReference>
<name>A0A3M2RBR4_9GAMM</name>
<keyword evidence="1" id="KW-0732">Signal</keyword>
<dbReference type="PANTHER" id="PTHR35882">
    <property type="entry name" value="PELA"/>
    <property type="match status" value="1"/>
</dbReference>
<feature type="signal peptide" evidence="1">
    <location>
        <begin position="1"/>
        <end position="19"/>
    </location>
</feature>
<comment type="caution">
    <text evidence="3">The sequence shown here is derived from an EMBL/GenBank/DDBJ whole genome shotgun (WGS) entry which is preliminary data.</text>
</comment>
<dbReference type="Pfam" id="PF03537">
    <property type="entry name" value="Glyco_hydro_114"/>
    <property type="match status" value="1"/>
</dbReference>
<keyword evidence="4" id="KW-1185">Reference proteome</keyword>
<evidence type="ECO:0000259" key="2">
    <source>
        <dbReference type="Pfam" id="PF03537"/>
    </source>
</evidence>
<dbReference type="InterPro" id="IPR011330">
    <property type="entry name" value="Glyco_hydro/deAcase_b/a-brl"/>
</dbReference>
<accession>A0A3M2RBR4</accession>
<dbReference type="InterPro" id="IPR013785">
    <property type="entry name" value="Aldolase_TIM"/>
</dbReference>